<dbReference type="Proteomes" id="UP000019423">
    <property type="component" value="Chromosome"/>
</dbReference>
<dbReference type="PATRIC" id="fig|1227739.3.peg.3381"/>
<reference evidence="1 2" key="1">
    <citation type="submission" date="2014-01" db="EMBL/GenBank/DDBJ databases">
        <title>Complete genome sequence of ionizing-radiation resistance bacterium Hymenobacter swuensis DY53.</title>
        <authorList>
            <person name="Jung J.-H."/>
            <person name="Jeong S.-W."/>
            <person name="Joe M.-H."/>
            <person name="Cho y.-j."/>
            <person name="Kim M.-K."/>
            <person name="Lim S.-Y."/>
        </authorList>
    </citation>
    <scope>NUCLEOTIDE SEQUENCE [LARGE SCALE GENOMIC DNA]</scope>
    <source>
        <strain evidence="1 2">DY53</strain>
    </source>
</reference>
<keyword evidence="2" id="KW-1185">Reference proteome</keyword>
<gene>
    <name evidence="1" type="ORF">Hsw_3212</name>
</gene>
<dbReference type="KEGG" id="hsw:Hsw_3212"/>
<dbReference type="HOGENOM" id="CLU_1584247_0_0_10"/>
<dbReference type="STRING" id="1227739.Hsw_3212"/>
<dbReference type="RefSeq" id="WP_155833018.1">
    <property type="nucleotide sequence ID" value="NZ_CP007145.1"/>
</dbReference>
<protein>
    <recommendedName>
        <fullName evidence="3">Peptidase S9 prolyl oligopeptidase catalytic domain-containing protein</fullName>
    </recommendedName>
</protein>
<proteinExistence type="predicted"/>
<dbReference type="eggNOG" id="COG2382">
    <property type="taxonomic scope" value="Bacteria"/>
</dbReference>
<organism evidence="1 2">
    <name type="scientific">Hymenobacter swuensis DY53</name>
    <dbReference type="NCBI Taxonomy" id="1227739"/>
    <lineage>
        <taxon>Bacteria</taxon>
        <taxon>Pseudomonadati</taxon>
        <taxon>Bacteroidota</taxon>
        <taxon>Cytophagia</taxon>
        <taxon>Cytophagales</taxon>
        <taxon>Hymenobacteraceae</taxon>
        <taxon>Hymenobacter</taxon>
    </lineage>
</organism>
<dbReference type="AlphaFoldDB" id="W8F459"/>
<evidence type="ECO:0000313" key="1">
    <source>
        <dbReference type="EMBL" id="AHJ98807.1"/>
    </source>
</evidence>
<dbReference type="EMBL" id="CP007145">
    <property type="protein sequence ID" value="AHJ98807.1"/>
    <property type="molecule type" value="Genomic_DNA"/>
</dbReference>
<evidence type="ECO:0008006" key="3">
    <source>
        <dbReference type="Google" id="ProtNLM"/>
    </source>
</evidence>
<accession>W8F459</accession>
<sequence>MDFPDSLTYGELLPVAAAYDRPAIMHRLEDIIYRGEQEVSFNAVFSPREKDGQPRPLFNSATGKLDRKVVRCWQQYDLTRYVSHHWGHLRPDLDGKLRIATGNEDTYFLNFSVMLMEQQMKKLGASMPFAYYPGDHFSVMTPAYKQAETQWLKTTYLRWLNQQPASLL</sequence>
<evidence type="ECO:0000313" key="2">
    <source>
        <dbReference type="Proteomes" id="UP000019423"/>
    </source>
</evidence>
<dbReference type="OrthoDB" id="9768282at2"/>
<name>W8F459_9BACT</name>